<evidence type="ECO:0000259" key="6">
    <source>
        <dbReference type="SMART" id="SM01382"/>
    </source>
</evidence>
<dbReference type="SMART" id="SM01382">
    <property type="entry name" value="Ribosomal_L2_C"/>
    <property type="match status" value="1"/>
</dbReference>
<evidence type="ECO:0000256" key="1">
    <source>
        <dbReference type="ARBA" id="ARBA00005636"/>
    </source>
</evidence>
<dbReference type="InterPro" id="IPR014722">
    <property type="entry name" value="Rib_uL2_dom2"/>
</dbReference>
<comment type="similarity">
    <text evidence="1">Belongs to the universal ribosomal protein uL2 family.</text>
</comment>
<dbReference type="Proteomes" id="UP000178812">
    <property type="component" value="Unassembled WGS sequence"/>
</dbReference>
<dbReference type="PANTHER" id="PTHR13691:SF5">
    <property type="entry name" value="LARGE RIBOSOMAL SUBUNIT PROTEIN UL2M"/>
    <property type="match status" value="1"/>
</dbReference>
<dbReference type="GO" id="GO:0002181">
    <property type="term" value="P:cytoplasmic translation"/>
    <property type="evidence" value="ECO:0007669"/>
    <property type="project" value="TreeGrafter"/>
</dbReference>
<dbReference type="Gene3D" id="4.10.950.10">
    <property type="entry name" value="Ribosomal protein L2, domain 3"/>
    <property type="match status" value="1"/>
</dbReference>
<dbReference type="Gene3D" id="2.40.50.140">
    <property type="entry name" value="Nucleic acid-binding proteins"/>
    <property type="match status" value="1"/>
</dbReference>
<dbReference type="Pfam" id="PF03947">
    <property type="entry name" value="Ribosomal_L2_C"/>
    <property type="match status" value="1"/>
</dbReference>
<dbReference type="InterPro" id="IPR022669">
    <property type="entry name" value="Ribosomal_uL2_C"/>
</dbReference>
<evidence type="ECO:0000256" key="5">
    <source>
        <dbReference type="SAM" id="MobiDB-lite"/>
    </source>
</evidence>
<feature type="domain" description="Large ribosomal subunit protein uL2 C-terminal" evidence="6">
    <location>
        <begin position="95"/>
        <end position="224"/>
    </location>
</feature>
<evidence type="ECO:0000256" key="2">
    <source>
        <dbReference type="ARBA" id="ARBA00022980"/>
    </source>
</evidence>
<accession>A0A1F7WT92</accession>
<dbReference type="GO" id="GO:0015934">
    <property type="term" value="C:large ribosomal subunit"/>
    <property type="evidence" value="ECO:0007669"/>
    <property type="project" value="InterPro"/>
</dbReference>
<dbReference type="SUPFAM" id="SSF50104">
    <property type="entry name" value="Translation proteins SH3-like domain"/>
    <property type="match status" value="1"/>
</dbReference>
<dbReference type="InterPro" id="IPR014726">
    <property type="entry name" value="Ribosomal_uL2_dom3"/>
</dbReference>
<feature type="compositionally biased region" description="Basic residues" evidence="5">
    <location>
        <begin position="225"/>
        <end position="235"/>
    </location>
</feature>
<dbReference type="InterPro" id="IPR012340">
    <property type="entry name" value="NA-bd_OB-fold"/>
</dbReference>
<reference evidence="8 9" key="1">
    <citation type="journal article" date="2016" name="Nat. Commun.">
        <title>Thousands of microbial genomes shed light on interconnected biogeochemical processes in an aquifer system.</title>
        <authorList>
            <person name="Anantharaman K."/>
            <person name="Brown C.T."/>
            <person name="Hug L.A."/>
            <person name="Sharon I."/>
            <person name="Castelle C.J."/>
            <person name="Probst A.J."/>
            <person name="Thomas B.C."/>
            <person name="Singh A."/>
            <person name="Wilkins M.J."/>
            <person name="Karaoz U."/>
            <person name="Brodie E.L."/>
            <person name="Williams K.H."/>
            <person name="Hubbard S.S."/>
            <person name="Banfield J.F."/>
        </authorList>
    </citation>
    <scope>NUCLEOTIDE SEQUENCE [LARGE SCALE GENOMIC DNA]</scope>
</reference>
<organism evidence="8 9">
    <name type="scientific">Candidatus Woesebacteria bacterium GWB1_43_5</name>
    <dbReference type="NCBI Taxonomy" id="1802474"/>
    <lineage>
        <taxon>Bacteria</taxon>
        <taxon>Candidatus Woeseibacteriota</taxon>
    </lineage>
</organism>
<feature type="domain" description="Large ribosomal subunit protein uL2 RNA-binding" evidence="7">
    <location>
        <begin position="13"/>
        <end position="89"/>
    </location>
</feature>
<sequence length="251" mass="27415">MKKLKRILPKRSGRGAGGKVTVRHQGGRNKRFLRRVDFARDKRDIWARVADIEYDPNRNANLALLIYEDGERRYIIAPEGLKIGDKVVAGESSPITPGNALPLAKIPVGSEIHNLEIVPGKGAQLVRGAGVAATVQGKEENYILIKLPSGEIRRFDAHAYATVGKVGRGEYRSIVLGKAGRARNMGIRPTVRGVAQHPNAHPHGGGEGRSGIGLKYPKTVYGKRAVGKTRKRRKYSDHLIVSPRKKGPHVG</sequence>
<dbReference type="InterPro" id="IPR005880">
    <property type="entry name" value="Ribosomal_uL2_bac/org-type"/>
</dbReference>
<evidence type="ECO:0000256" key="4">
    <source>
        <dbReference type="ARBA" id="ARBA00035459"/>
    </source>
</evidence>
<evidence type="ECO:0000313" key="8">
    <source>
        <dbReference type="EMBL" id="OGM06001.1"/>
    </source>
</evidence>
<proteinExistence type="inferred from homology"/>
<dbReference type="GO" id="GO:0016740">
    <property type="term" value="F:transferase activity"/>
    <property type="evidence" value="ECO:0007669"/>
    <property type="project" value="InterPro"/>
</dbReference>
<name>A0A1F7WT92_9BACT</name>
<evidence type="ECO:0000256" key="3">
    <source>
        <dbReference type="ARBA" id="ARBA00023274"/>
    </source>
</evidence>
<dbReference type="SMART" id="SM01383">
    <property type="entry name" value="Ribosomal_L2"/>
    <property type="match status" value="1"/>
</dbReference>
<comment type="caution">
    <text evidence="8">The sequence shown here is derived from an EMBL/GenBank/DDBJ whole genome shotgun (WGS) entry which is preliminary data.</text>
</comment>
<dbReference type="PANTHER" id="PTHR13691">
    <property type="entry name" value="RIBOSOMAL PROTEIN L2"/>
    <property type="match status" value="1"/>
</dbReference>
<gene>
    <name evidence="8" type="ORF">A2125_01605</name>
</gene>
<dbReference type="InterPro" id="IPR022666">
    <property type="entry name" value="Ribosomal_uL2_RNA-bd_dom"/>
</dbReference>
<dbReference type="Pfam" id="PF00181">
    <property type="entry name" value="Ribosomal_L2_N"/>
    <property type="match status" value="1"/>
</dbReference>
<dbReference type="NCBIfam" id="TIGR01171">
    <property type="entry name" value="rplB_bact"/>
    <property type="match status" value="1"/>
</dbReference>
<evidence type="ECO:0000313" key="9">
    <source>
        <dbReference type="Proteomes" id="UP000178812"/>
    </source>
</evidence>
<dbReference type="SUPFAM" id="SSF50249">
    <property type="entry name" value="Nucleic acid-binding proteins"/>
    <property type="match status" value="1"/>
</dbReference>
<keyword evidence="2 8" id="KW-0689">Ribosomal protein</keyword>
<dbReference type="Gene3D" id="2.30.30.30">
    <property type="match status" value="1"/>
</dbReference>
<feature type="region of interest" description="Disordered" evidence="5">
    <location>
        <begin position="223"/>
        <end position="251"/>
    </location>
</feature>
<feature type="region of interest" description="Disordered" evidence="5">
    <location>
        <begin position="194"/>
        <end position="213"/>
    </location>
</feature>
<dbReference type="AlphaFoldDB" id="A0A1F7WT92"/>
<dbReference type="FunFam" id="2.30.30.30:FF:000001">
    <property type="entry name" value="50S ribosomal protein L2"/>
    <property type="match status" value="1"/>
</dbReference>
<dbReference type="EMBL" id="MGFM01000008">
    <property type="protein sequence ID" value="OGM06001.1"/>
    <property type="molecule type" value="Genomic_DNA"/>
</dbReference>
<protein>
    <recommendedName>
        <fullName evidence="4">50S ribosomal protein L2</fullName>
    </recommendedName>
</protein>
<dbReference type="PIRSF" id="PIRSF002158">
    <property type="entry name" value="Ribosomal_L2"/>
    <property type="match status" value="1"/>
</dbReference>
<evidence type="ECO:0000259" key="7">
    <source>
        <dbReference type="SMART" id="SM01383"/>
    </source>
</evidence>
<keyword evidence="3" id="KW-0687">Ribonucleoprotein</keyword>
<dbReference type="GO" id="GO:0003723">
    <property type="term" value="F:RNA binding"/>
    <property type="evidence" value="ECO:0007669"/>
    <property type="project" value="InterPro"/>
</dbReference>
<dbReference type="GO" id="GO:0003735">
    <property type="term" value="F:structural constituent of ribosome"/>
    <property type="evidence" value="ECO:0007669"/>
    <property type="project" value="InterPro"/>
</dbReference>
<dbReference type="InterPro" id="IPR008991">
    <property type="entry name" value="Translation_prot_SH3-like_sf"/>
</dbReference>
<dbReference type="InterPro" id="IPR002171">
    <property type="entry name" value="Ribosomal_uL2"/>
</dbReference>